<protein>
    <submittedName>
        <fullName evidence="2">DUF3750 domain-containing protein</fullName>
    </submittedName>
</protein>
<keyword evidence="3" id="KW-1185">Reference proteome</keyword>
<reference evidence="2 3" key="1">
    <citation type="submission" date="2020-10" db="EMBL/GenBank/DDBJ databases">
        <title>Aquamicrobium zhengzhouensis sp. nov., a exopolysaccharide producing bacterium isolated from farmland soil.</title>
        <authorList>
            <person name="Wang X."/>
        </authorList>
    </citation>
    <scope>NUCLEOTIDE SEQUENCE [LARGE SCALE GENOMIC DNA]</scope>
    <source>
        <strain evidence="3">cd-1</strain>
    </source>
</reference>
<dbReference type="EMBL" id="JADGMQ010000004">
    <property type="protein sequence ID" value="MBI1620784.1"/>
    <property type="molecule type" value="Genomic_DNA"/>
</dbReference>
<accession>A0ABS0SDD1</accession>
<keyword evidence="1" id="KW-1133">Transmembrane helix</keyword>
<proteinExistence type="predicted"/>
<name>A0ABS0SDD1_9HYPH</name>
<sequence length="267" mass="28844">MSSLPLSPPETATKRLRPLRLLRGLFLFTLIVFVVPVAATAAWWALSDRPSSWSSANWGSSGTLAPASASPDAAIYIMAARTGGMKGALAVHSWIVIKRPNATTYERYDKVGWGSPIRTNGYPADAYWYSNPPMIVRAVIGKDAERLIPQIDPAIASYPFSERGAYKIWPGPNSNTFVAHVLNEVPALGTVLPPNAAGRDFAEGPVSLRVASDWRDLHFTIRGLFGFAIGQRSGIEIHFMGAVAGVDLMRPALKIPALGRIGFDNST</sequence>
<keyword evidence="1" id="KW-0812">Transmembrane</keyword>
<dbReference type="RefSeq" id="WP_198476177.1">
    <property type="nucleotide sequence ID" value="NZ_JADGMQ010000004.1"/>
</dbReference>
<dbReference type="Proteomes" id="UP000601789">
    <property type="component" value="Unassembled WGS sequence"/>
</dbReference>
<organism evidence="2 3">
    <name type="scientific">Aquamicrobium zhengzhouense</name>
    <dbReference type="NCBI Taxonomy" id="2781738"/>
    <lineage>
        <taxon>Bacteria</taxon>
        <taxon>Pseudomonadati</taxon>
        <taxon>Pseudomonadota</taxon>
        <taxon>Alphaproteobacteria</taxon>
        <taxon>Hyphomicrobiales</taxon>
        <taxon>Phyllobacteriaceae</taxon>
        <taxon>Aquamicrobium</taxon>
    </lineage>
</organism>
<dbReference type="InterPro" id="IPR022224">
    <property type="entry name" value="DUF3750"/>
</dbReference>
<comment type="caution">
    <text evidence="2">The sequence shown here is derived from an EMBL/GenBank/DDBJ whole genome shotgun (WGS) entry which is preliminary data.</text>
</comment>
<evidence type="ECO:0000313" key="2">
    <source>
        <dbReference type="EMBL" id="MBI1620784.1"/>
    </source>
</evidence>
<dbReference type="Pfam" id="PF12570">
    <property type="entry name" value="DUF3750"/>
    <property type="match status" value="1"/>
</dbReference>
<keyword evidence="1" id="KW-0472">Membrane</keyword>
<evidence type="ECO:0000313" key="3">
    <source>
        <dbReference type="Proteomes" id="UP000601789"/>
    </source>
</evidence>
<gene>
    <name evidence="2" type="ORF">IOD40_08930</name>
</gene>
<evidence type="ECO:0000256" key="1">
    <source>
        <dbReference type="SAM" id="Phobius"/>
    </source>
</evidence>
<feature type="transmembrane region" description="Helical" evidence="1">
    <location>
        <begin position="21"/>
        <end position="46"/>
    </location>
</feature>